<dbReference type="InterPro" id="IPR044824">
    <property type="entry name" value="MAIN-like"/>
</dbReference>
<dbReference type="InterPro" id="IPR019557">
    <property type="entry name" value="AminoTfrase-like_pln_mobile"/>
</dbReference>
<evidence type="ECO:0000313" key="3">
    <source>
        <dbReference type="Proteomes" id="UP001231189"/>
    </source>
</evidence>
<dbReference type="Pfam" id="PF10536">
    <property type="entry name" value="PMD"/>
    <property type="match status" value="1"/>
</dbReference>
<dbReference type="PANTHER" id="PTHR46033:SF87">
    <property type="entry name" value="AMINOTRANSFERASE-LIKE PLANT MOBILE DOMAIN-CONTAINING PROTEIN"/>
    <property type="match status" value="1"/>
</dbReference>
<dbReference type="AlphaFoldDB" id="A0AAD8QQ72"/>
<sequence>MHDMPYDERCTEHIEPTGLLPFISLVSRGQPNMNAAGITALADRWRPEAHTFHLRNGEMTTTLQDVSMIIGLPIQGEPLCSV</sequence>
<keyword evidence="3" id="KW-1185">Reference proteome</keyword>
<name>A0AAD8QQ72_LOLMU</name>
<reference evidence="2" key="1">
    <citation type="submission" date="2023-07" db="EMBL/GenBank/DDBJ databases">
        <title>A chromosome-level genome assembly of Lolium multiflorum.</title>
        <authorList>
            <person name="Chen Y."/>
            <person name="Copetti D."/>
            <person name="Kolliker R."/>
            <person name="Studer B."/>
        </authorList>
    </citation>
    <scope>NUCLEOTIDE SEQUENCE</scope>
    <source>
        <strain evidence="2">02402/16</strain>
        <tissue evidence="2">Leaf</tissue>
    </source>
</reference>
<accession>A0AAD8QQ72</accession>
<proteinExistence type="predicted"/>
<organism evidence="2 3">
    <name type="scientific">Lolium multiflorum</name>
    <name type="common">Italian ryegrass</name>
    <name type="synonym">Lolium perenne subsp. multiflorum</name>
    <dbReference type="NCBI Taxonomy" id="4521"/>
    <lineage>
        <taxon>Eukaryota</taxon>
        <taxon>Viridiplantae</taxon>
        <taxon>Streptophyta</taxon>
        <taxon>Embryophyta</taxon>
        <taxon>Tracheophyta</taxon>
        <taxon>Spermatophyta</taxon>
        <taxon>Magnoliopsida</taxon>
        <taxon>Liliopsida</taxon>
        <taxon>Poales</taxon>
        <taxon>Poaceae</taxon>
        <taxon>BOP clade</taxon>
        <taxon>Pooideae</taxon>
        <taxon>Poodae</taxon>
        <taxon>Poeae</taxon>
        <taxon>Poeae Chloroplast Group 2 (Poeae type)</taxon>
        <taxon>Loliodinae</taxon>
        <taxon>Loliinae</taxon>
        <taxon>Lolium</taxon>
    </lineage>
</organism>
<dbReference type="GO" id="GO:0010073">
    <property type="term" value="P:meristem maintenance"/>
    <property type="evidence" value="ECO:0007669"/>
    <property type="project" value="InterPro"/>
</dbReference>
<protein>
    <recommendedName>
        <fullName evidence="1">Aminotransferase-like plant mobile domain-containing protein</fullName>
    </recommendedName>
</protein>
<dbReference type="EMBL" id="JAUUTY010000007">
    <property type="protein sequence ID" value="KAK1605113.1"/>
    <property type="molecule type" value="Genomic_DNA"/>
</dbReference>
<feature type="domain" description="Aminotransferase-like plant mobile" evidence="1">
    <location>
        <begin position="27"/>
        <end position="80"/>
    </location>
</feature>
<evidence type="ECO:0000313" key="2">
    <source>
        <dbReference type="EMBL" id="KAK1605113.1"/>
    </source>
</evidence>
<dbReference type="PANTHER" id="PTHR46033">
    <property type="entry name" value="PROTEIN MAIN-LIKE 2"/>
    <property type="match status" value="1"/>
</dbReference>
<gene>
    <name evidence="2" type="ORF">QYE76_028786</name>
</gene>
<evidence type="ECO:0000259" key="1">
    <source>
        <dbReference type="Pfam" id="PF10536"/>
    </source>
</evidence>
<comment type="caution">
    <text evidence="2">The sequence shown here is derived from an EMBL/GenBank/DDBJ whole genome shotgun (WGS) entry which is preliminary data.</text>
</comment>
<dbReference type="Proteomes" id="UP001231189">
    <property type="component" value="Unassembled WGS sequence"/>
</dbReference>